<dbReference type="EMBL" id="FQTV01000002">
    <property type="protein sequence ID" value="SHE63907.1"/>
    <property type="molecule type" value="Genomic_DNA"/>
</dbReference>
<keyword evidence="2" id="KW-1185">Reference proteome</keyword>
<dbReference type="AlphaFoldDB" id="A0A1M4V4T7"/>
<organism evidence="1 2">
    <name type="scientific">Bacteroides luti</name>
    <dbReference type="NCBI Taxonomy" id="1297750"/>
    <lineage>
        <taxon>Bacteria</taxon>
        <taxon>Pseudomonadati</taxon>
        <taxon>Bacteroidota</taxon>
        <taxon>Bacteroidia</taxon>
        <taxon>Bacteroidales</taxon>
        <taxon>Bacteroidaceae</taxon>
        <taxon>Bacteroides</taxon>
    </lineage>
</organism>
<dbReference type="RefSeq" id="WP_175550463.1">
    <property type="nucleotide sequence ID" value="NZ_FQTV01000002.1"/>
</dbReference>
<dbReference type="Proteomes" id="UP000184509">
    <property type="component" value="Unassembled WGS sequence"/>
</dbReference>
<protein>
    <submittedName>
        <fullName evidence="1">Uncharacterized protein</fullName>
    </submittedName>
</protein>
<accession>A0A1M4V4T7</accession>
<gene>
    <name evidence="1" type="ORF">SAMN05444405_102225</name>
</gene>
<evidence type="ECO:0000313" key="2">
    <source>
        <dbReference type="Proteomes" id="UP000184509"/>
    </source>
</evidence>
<reference evidence="2" key="1">
    <citation type="submission" date="2016-11" db="EMBL/GenBank/DDBJ databases">
        <authorList>
            <person name="Varghese N."/>
            <person name="Submissions S."/>
        </authorList>
    </citation>
    <scope>NUCLEOTIDE SEQUENCE [LARGE SCALE GENOMIC DNA]</scope>
    <source>
        <strain evidence="2">DSM 26991</strain>
    </source>
</reference>
<proteinExistence type="predicted"/>
<name>A0A1M4V4T7_9BACE</name>
<evidence type="ECO:0000313" key="1">
    <source>
        <dbReference type="EMBL" id="SHE63907.1"/>
    </source>
</evidence>
<sequence>MDDYEIEEWNDWHKDLNNWEKNQDELELITSELSHEEYWNPVPDWLQEWKDWYKKSD</sequence>